<dbReference type="eggNOG" id="COG0477">
    <property type="taxonomic scope" value="Bacteria"/>
</dbReference>
<dbReference type="STRING" id="882082.SaccyDRAFT_0151"/>
<dbReference type="InterPro" id="IPR011701">
    <property type="entry name" value="MFS"/>
</dbReference>
<gene>
    <name evidence="9" type="ORF">SaccyDRAFT_0151</name>
</gene>
<dbReference type="PANTHER" id="PTHR23513:SF6">
    <property type="entry name" value="MAJOR FACILITATOR SUPERFAMILY ASSOCIATED DOMAIN-CONTAINING PROTEIN"/>
    <property type="match status" value="1"/>
</dbReference>
<dbReference type="RefSeq" id="WP_005452670.1">
    <property type="nucleotide sequence ID" value="NZ_CM001440.1"/>
</dbReference>
<dbReference type="PANTHER" id="PTHR23513">
    <property type="entry name" value="INTEGRAL MEMBRANE EFFLUX PROTEIN-RELATED"/>
    <property type="match status" value="1"/>
</dbReference>
<reference evidence="9 10" key="1">
    <citation type="submission" date="2011-11" db="EMBL/GenBank/DDBJ databases">
        <title>The Noncontiguous Finished sequence of Saccharomonospora cyanea NA-134.</title>
        <authorList>
            <consortium name="US DOE Joint Genome Institute"/>
            <person name="Lucas S."/>
            <person name="Han J."/>
            <person name="Lapidus A."/>
            <person name="Cheng J.-F."/>
            <person name="Goodwin L."/>
            <person name="Pitluck S."/>
            <person name="Peters L."/>
            <person name="Ovchinnikova G."/>
            <person name="Lu M."/>
            <person name="Detter J.C."/>
            <person name="Han C."/>
            <person name="Tapia R."/>
            <person name="Land M."/>
            <person name="Hauser L."/>
            <person name="Kyrpides N."/>
            <person name="Ivanova N."/>
            <person name="Pagani I."/>
            <person name="Brambilla E.-M."/>
            <person name="Klenk H.-P."/>
            <person name="Woyke T."/>
        </authorList>
    </citation>
    <scope>NUCLEOTIDE SEQUENCE [LARGE SCALE GENOMIC DNA]</scope>
    <source>
        <strain evidence="9 10">NA-134</strain>
    </source>
</reference>
<feature type="transmembrane region" description="Helical" evidence="7">
    <location>
        <begin position="244"/>
        <end position="267"/>
    </location>
</feature>
<evidence type="ECO:0000256" key="4">
    <source>
        <dbReference type="ARBA" id="ARBA00022989"/>
    </source>
</evidence>
<feature type="transmembrane region" description="Helical" evidence="7">
    <location>
        <begin position="306"/>
        <end position="327"/>
    </location>
</feature>
<organism evidence="9 10">
    <name type="scientific">Saccharomonospora cyanea NA-134</name>
    <dbReference type="NCBI Taxonomy" id="882082"/>
    <lineage>
        <taxon>Bacteria</taxon>
        <taxon>Bacillati</taxon>
        <taxon>Actinomycetota</taxon>
        <taxon>Actinomycetes</taxon>
        <taxon>Pseudonocardiales</taxon>
        <taxon>Pseudonocardiaceae</taxon>
        <taxon>Saccharomonospora</taxon>
    </lineage>
</organism>
<evidence type="ECO:0000256" key="1">
    <source>
        <dbReference type="ARBA" id="ARBA00004651"/>
    </source>
</evidence>
<accession>H5XC87</accession>
<dbReference type="AlphaFoldDB" id="H5XC87"/>
<dbReference type="InterPro" id="IPR036259">
    <property type="entry name" value="MFS_trans_sf"/>
</dbReference>
<feature type="transmembrane region" description="Helical" evidence="7">
    <location>
        <begin position="95"/>
        <end position="117"/>
    </location>
</feature>
<feature type="transmembrane region" description="Helical" evidence="7">
    <location>
        <begin position="399"/>
        <end position="420"/>
    </location>
</feature>
<keyword evidence="4 7" id="KW-1133">Transmembrane helix</keyword>
<evidence type="ECO:0000313" key="9">
    <source>
        <dbReference type="EMBL" id="EHR59091.1"/>
    </source>
</evidence>
<dbReference type="GO" id="GO:0022857">
    <property type="term" value="F:transmembrane transporter activity"/>
    <property type="evidence" value="ECO:0007669"/>
    <property type="project" value="InterPro"/>
</dbReference>
<keyword evidence="10" id="KW-1185">Reference proteome</keyword>
<feature type="transmembrane region" description="Helical" evidence="7">
    <location>
        <begin position="333"/>
        <end position="353"/>
    </location>
</feature>
<dbReference type="EMBL" id="CM001440">
    <property type="protein sequence ID" value="EHR59091.1"/>
    <property type="molecule type" value="Genomic_DNA"/>
</dbReference>
<proteinExistence type="predicted"/>
<dbReference type="GO" id="GO:0005886">
    <property type="term" value="C:plasma membrane"/>
    <property type="evidence" value="ECO:0007669"/>
    <property type="project" value="UniProtKB-SubCell"/>
</dbReference>
<dbReference type="Gene3D" id="1.20.1250.20">
    <property type="entry name" value="MFS general substrate transporter like domains"/>
    <property type="match status" value="1"/>
</dbReference>
<evidence type="ECO:0000256" key="3">
    <source>
        <dbReference type="ARBA" id="ARBA00022692"/>
    </source>
</evidence>
<evidence type="ECO:0000256" key="5">
    <source>
        <dbReference type="ARBA" id="ARBA00023136"/>
    </source>
</evidence>
<dbReference type="Proteomes" id="UP000002791">
    <property type="component" value="Chromosome"/>
</dbReference>
<comment type="subcellular location">
    <subcellularLocation>
        <location evidence="1">Cell membrane</location>
        <topology evidence="1">Multi-pass membrane protein</topology>
    </subcellularLocation>
</comment>
<keyword evidence="5 7" id="KW-0472">Membrane</keyword>
<protein>
    <recommendedName>
        <fullName evidence="8">Major facilitator superfamily (MFS) profile domain-containing protein</fullName>
    </recommendedName>
</protein>
<dbReference type="CDD" id="cd06173">
    <property type="entry name" value="MFS_MefA_like"/>
    <property type="match status" value="1"/>
</dbReference>
<keyword evidence="3 7" id="KW-0812">Transmembrane</keyword>
<feature type="transmembrane region" description="Helical" evidence="7">
    <location>
        <begin position="279"/>
        <end position="299"/>
    </location>
</feature>
<feature type="transmembrane region" description="Helical" evidence="7">
    <location>
        <begin position="64"/>
        <end position="88"/>
    </location>
</feature>
<feature type="transmembrane region" description="Helical" evidence="7">
    <location>
        <begin position="183"/>
        <end position="208"/>
    </location>
</feature>
<evidence type="ECO:0000313" key="10">
    <source>
        <dbReference type="Proteomes" id="UP000002791"/>
    </source>
</evidence>
<dbReference type="InterPro" id="IPR020846">
    <property type="entry name" value="MFS_dom"/>
</dbReference>
<dbReference type="OrthoDB" id="145388at2"/>
<sequence>MGPAPDAPEGTDPDRADGPTTREDTVSPRRLNRLVGSSAFANLGDGIAKVAFPLLAVQVTQDPLLIAGLSAAQFLPWLLFGVLAGTLLDRVDRRAAVVVANTVRAAVVGLLALLVHLDATSIWLVYVAALLVGTAETVADSATNVLIPSVVERSGLAGANSKLQAAEIVGQTFLGGPVGSLTFAVFAAFPFLIDSVAFALGAVLLAALPGNYRPERDRADLTSATAGVRADIVRGLRWVRGHPVMGRLVLVVGLVSLVSEMAQAQLVLYAIKDLGLSEAAFGVFGFAGGIGGLLGAAVASRLIDRLGNTATLTLSLVTSGAAFLAMGLVKVPVLSGALFGLFAAAVVVVNVLLATARHTLVPEELLGRVIGVWRTVAWGALPVGALLGGATTRVLGSASATFVLSGAGLLLVALVAWGAVRAHDLTPARHS</sequence>
<evidence type="ECO:0000256" key="7">
    <source>
        <dbReference type="SAM" id="Phobius"/>
    </source>
</evidence>
<dbReference type="SUPFAM" id="SSF103473">
    <property type="entry name" value="MFS general substrate transporter"/>
    <property type="match status" value="1"/>
</dbReference>
<dbReference type="Pfam" id="PF07690">
    <property type="entry name" value="MFS_1"/>
    <property type="match status" value="1"/>
</dbReference>
<evidence type="ECO:0000256" key="2">
    <source>
        <dbReference type="ARBA" id="ARBA00022475"/>
    </source>
</evidence>
<feature type="compositionally biased region" description="Basic and acidic residues" evidence="6">
    <location>
        <begin position="12"/>
        <end position="26"/>
    </location>
</feature>
<dbReference type="HOGENOM" id="CLU_034180_13_0_11"/>
<feature type="transmembrane region" description="Helical" evidence="7">
    <location>
        <begin position="365"/>
        <end position="387"/>
    </location>
</feature>
<feature type="region of interest" description="Disordered" evidence="6">
    <location>
        <begin position="1"/>
        <end position="26"/>
    </location>
</feature>
<evidence type="ECO:0000259" key="8">
    <source>
        <dbReference type="PROSITE" id="PS50850"/>
    </source>
</evidence>
<feature type="domain" description="Major facilitator superfamily (MFS) profile" evidence="8">
    <location>
        <begin position="30"/>
        <end position="424"/>
    </location>
</feature>
<dbReference type="PROSITE" id="PS50850">
    <property type="entry name" value="MFS"/>
    <property type="match status" value="1"/>
</dbReference>
<evidence type="ECO:0000256" key="6">
    <source>
        <dbReference type="SAM" id="MobiDB-lite"/>
    </source>
</evidence>
<name>H5XC87_9PSEU</name>
<keyword evidence="2" id="KW-1003">Cell membrane</keyword>